<dbReference type="InterPro" id="IPR011991">
    <property type="entry name" value="ArsR-like_HTH"/>
</dbReference>
<sequence>MTHPAAIDSTDRKLLEHLQKDGRISTKDLAEASNMSVSPCWRRVKRLEETGVIEKYVAVLNRKQLGLNAMAYVHVSLVDHTRDTIEAFDRLVQSDDQVIECSSITGESDYVLKVVARDPEELETFIMKRLLGPGLVRASMTNFILRNTKSGLALPLE</sequence>
<dbReference type="RefSeq" id="WP_213215385.1">
    <property type="nucleotide sequence ID" value="NZ_QTKU01000001.1"/>
</dbReference>
<dbReference type="Pfam" id="PF13412">
    <property type="entry name" value="HTH_24"/>
    <property type="match status" value="1"/>
</dbReference>
<dbReference type="SUPFAM" id="SSF46785">
    <property type="entry name" value="Winged helix' DNA-binding domain"/>
    <property type="match status" value="1"/>
</dbReference>
<dbReference type="SMART" id="SM00344">
    <property type="entry name" value="HTH_ASNC"/>
    <property type="match status" value="1"/>
</dbReference>
<reference evidence="5" key="2">
    <citation type="journal article" date="2021" name="Microorganisms">
        <title>Bacterial Dimethylsulfoniopropionate Biosynthesis in the East China Sea.</title>
        <authorList>
            <person name="Liu J."/>
            <person name="Zhang Y."/>
            <person name="Liu J."/>
            <person name="Zhong H."/>
            <person name="Williams B.T."/>
            <person name="Zheng Y."/>
            <person name="Curson A.R.J."/>
            <person name="Sun C."/>
            <person name="Sun H."/>
            <person name="Song D."/>
            <person name="Wagner Mackenzie B."/>
            <person name="Bermejo Martinez A."/>
            <person name="Todd J.D."/>
            <person name="Zhang X.H."/>
        </authorList>
    </citation>
    <scope>NUCLEOTIDE SEQUENCE</scope>
    <source>
        <strain evidence="5">AESS21</strain>
    </source>
</reference>
<evidence type="ECO:0000313" key="5">
    <source>
        <dbReference type="EMBL" id="MBS8259814.1"/>
    </source>
</evidence>
<dbReference type="Gene3D" id="3.30.70.920">
    <property type="match status" value="1"/>
</dbReference>
<evidence type="ECO:0000256" key="2">
    <source>
        <dbReference type="ARBA" id="ARBA00023125"/>
    </source>
</evidence>
<proteinExistence type="predicted"/>
<dbReference type="PRINTS" id="PR00033">
    <property type="entry name" value="HTHASNC"/>
</dbReference>
<dbReference type="InterPro" id="IPR036388">
    <property type="entry name" value="WH-like_DNA-bd_sf"/>
</dbReference>
<dbReference type="GO" id="GO:0006355">
    <property type="term" value="P:regulation of DNA-templated transcription"/>
    <property type="evidence" value="ECO:0007669"/>
    <property type="project" value="UniProtKB-ARBA"/>
</dbReference>
<keyword evidence="1" id="KW-0805">Transcription regulation</keyword>
<dbReference type="InterPro" id="IPR000485">
    <property type="entry name" value="AsnC-type_HTH_dom"/>
</dbReference>
<gene>
    <name evidence="5" type="ORF">DYI23_06250</name>
</gene>
<dbReference type="GO" id="GO:0043565">
    <property type="term" value="F:sequence-specific DNA binding"/>
    <property type="evidence" value="ECO:0007669"/>
    <property type="project" value="InterPro"/>
</dbReference>
<evidence type="ECO:0000259" key="4">
    <source>
        <dbReference type="PROSITE" id="PS50956"/>
    </source>
</evidence>
<dbReference type="PANTHER" id="PTHR30154">
    <property type="entry name" value="LEUCINE-RESPONSIVE REGULATORY PROTEIN"/>
    <property type="match status" value="1"/>
</dbReference>
<dbReference type="PROSITE" id="PS50956">
    <property type="entry name" value="HTH_ASNC_2"/>
    <property type="match status" value="1"/>
</dbReference>
<keyword evidence="2" id="KW-0238">DNA-binding</keyword>
<dbReference type="InterPro" id="IPR011008">
    <property type="entry name" value="Dimeric_a/b-barrel"/>
</dbReference>
<comment type="caution">
    <text evidence="5">The sequence shown here is derived from an EMBL/GenBank/DDBJ whole genome shotgun (WGS) entry which is preliminary data.</text>
</comment>
<dbReference type="InterPro" id="IPR019887">
    <property type="entry name" value="Tscrpt_reg_AsnC/Lrp_C"/>
</dbReference>
<dbReference type="Pfam" id="PF01037">
    <property type="entry name" value="AsnC_trans_reg"/>
    <property type="match status" value="1"/>
</dbReference>
<accession>A0A944CB72</accession>
<dbReference type="InterPro" id="IPR036390">
    <property type="entry name" value="WH_DNA-bd_sf"/>
</dbReference>
<reference evidence="5" key="1">
    <citation type="submission" date="2018-08" db="EMBL/GenBank/DDBJ databases">
        <authorList>
            <person name="Jin W."/>
            <person name="Wang H."/>
            <person name="Yang Y."/>
            <person name="Li M."/>
            <person name="Liu J."/>
        </authorList>
    </citation>
    <scope>NUCLEOTIDE SEQUENCE</scope>
    <source>
        <strain evidence="5">AESS21</strain>
    </source>
</reference>
<evidence type="ECO:0000313" key="6">
    <source>
        <dbReference type="Proteomes" id="UP000705379"/>
    </source>
</evidence>
<dbReference type="CDD" id="cd00090">
    <property type="entry name" value="HTH_ARSR"/>
    <property type="match status" value="1"/>
</dbReference>
<dbReference type="GO" id="GO:0043200">
    <property type="term" value="P:response to amino acid"/>
    <property type="evidence" value="ECO:0007669"/>
    <property type="project" value="TreeGrafter"/>
</dbReference>
<dbReference type="PANTHER" id="PTHR30154:SF34">
    <property type="entry name" value="TRANSCRIPTIONAL REGULATOR AZLB"/>
    <property type="match status" value="1"/>
</dbReference>
<dbReference type="InterPro" id="IPR019888">
    <property type="entry name" value="Tscrpt_reg_AsnC-like"/>
</dbReference>
<keyword evidence="3" id="KW-0804">Transcription</keyword>
<dbReference type="GO" id="GO:0005829">
    <property type="term" value="C:cytosol"/>
    <property type="evidence" value="ECO:0007669"/>
    <property type="project" value="TreeGrafter"/>
</dbReference>
<dbReference type="Proteomes" id="UP000705379">
    <property type="component" value="Unassembled WGS sequence"/>
</dbReference>
<feature type="domain" description="HTH asnC-type" evidence="4">
    <location>
        <begin position="7"/>
        <end position="68"/>
    </location>
</feature>
<dbReference type="EMBL" id="QTKU01000001">
    <property type="protein sequence ID" value="MBS8259814.1"/>
    <property type="molecule type" value="Genomic_DNA"/>
</dbReference>
<evidence type="ECO:0000256" key="3">
    <source>
        <dbReference type="ARBA" id="ARBA00023163"/>
    </source>
</evidence>
<dbReference type="Gene3D" id="1.10.10.10">
    <property type="entry name" value="Winged helix-like DNA-binding domain superfamily/Winged helix DNA-binding domain"/>
    <property type="match status" value="1"/>
</dbReference>
<organism evidence="5 6">
    <name type="scientific">Roseibium polysiphoniae</name>
    <dbReference type="NCBI Taxonomy" id="2571221"/>
    <lineage>
        <taxon>Bacteria</taxon>
        <taxon>Pseudomonadati</taxon>
        <taxon>Pseudomonadota</taxon>
        <taxon>Alphaproteobacteria</taxon>
        <taxon>Hyphomicrobiales</taxon>
        <taxon>Stappiaceae</taxon>
        <taxon>Roseibium</taxon>
    </lineage>
</organism>
<dbReference type="AlphaFoldDB" id="A0A944CB72"/>
<dbReference type="SUPFAM" id="SSF54909">
    <property type="entry name" value="Dimeric alpha+beta barrel"/>
    <property type="match status" value="1"/>
</dbReference>
<name>A0A944CB72_9HYPH</name>
<protein>
    <submittedName>
        <fullName evidence="5">Lrp/AsnC family transcriptional regulator</fullName>
    </submittedName>
</protein>
<evidence type="ECO:0000256" key="1">
    <source>
        <dbReference type="ARBA" id="ARBA00023015"/>
    </source>
</evidence>